<name>A0A0J6I916_COCPO</name>
<dbReference type="Proteomes" id="UP000054567">
    <property type="component" value="Unassembled WGS sequence"/>
</dbReference>
<protein>
    <submittedName>
        <fullName evidence="1">Uncharacterized protein</fullName>
    </submittedName>
</protein>
<dbReference type="VEuPathDB" id="FungiDB:CPAG_04384"/>
<gene>
    <name evidence="1" type="ORF">CPAG_04384</name>
</gene>
<evidence type="ECO:0000313" key="1">
    <source>
        <dbReference type="EMBL" id="KMM68052.1"/>
    </source>
</evidence>
<reference evidence="2" key="2">
    <citation type="journal article" date="2009" name="Genome Res.">
        <title>Comparative genomic analyses of the human fungal pathogens Coccidioides and their relatives.</title>
        <authorList>
            <person name="Sharpton T.J."/>
            <person name="Stajich J.E."/>
            <person name="Rounsley S.D."/>
            <person name="Gardner M.J."/>
            <person name="Wortman J.R."/>
            <person name="Jordar V.S."/>
            <person name="Maiti R."/>
            <person name="Kodira C.D."/>
            <person name="Neafsey D.E."/>
            <person name="Zeng Q."/>
            <person name="Hung C.-Y."/>
            <person name="McMahan C."/>
            <person name="Muszewska A."/>
            <person name="Grynberg M."/>
            <person name="Mandel M.A."/>
            <person name="Kellner E.M."/>
            <person name="Barker B.M."/>
            <person name="Galgiani J.N."/>
            <person name="Orbach M.J."/>
            <person name="Kirkland T.N."/>
            <person name="Cole G.T."/>
            <person name="Henn M.R."/>
            <person name="Birren B.W."/>
            <person name="Taylor J.W."/>
        </authorList>
    </citation>
    <scope>NUCLEOTIDE SEQUENCE [LARGE SCALE GENOMIC DNA]</scope>
    <source>
        <strain evidence="2">RMSCC 3488</strain>
    </source>
</reference>
<reference evidence="1 2" key="1">
    <citation type="submission" date="2007-06" db="EMBL/GenBank/DDBJ databases">
        <title>The Genome Sequence of Coccidioides posadasii RMSCC_3488.</title>
        <authorList>
            <consortium name="Coccidioides Genome Resources Consortium"/>
            <consortium name="The Broad Institute Genome Sequencing Platform"/>
            <person name="Henn M.R."/>
            <person name="Sykes S."/>
            <person name="Young S."/>
            <person name="Jaffe D."/>
            <person name="Berlin A."/>
            <person name="Alvarez P."/>
            <person name="Butler J."/>
            <person name="Gnerre S."/>
            <person name="Grabherr M."/>
            <person name="Mauceli E."/>
            <person name="Brockman W."/>
            <person name="Kodira C."/>
            <person name="Alvarado L."/>
            <person name="Zeng Q."/>
            <person name="Crawford M."/>
            <person name="Antoine C."/>
            <person name="Devon K."/>
            <person name="Galgiani J."/>
            <person name="Orsborn K."/>
            <person name="Lewis M.L."/>
            <person name="Nusbaum C."/>
            <person name="Galagan J."/>
            <person name="Birren B."/>
        </authorList>
    </citation>
    <scope>NUCLEOTIDE SEQUENCE [LARGE SCALE GENOMIC DNA]</scope>
    <source>
        <strain evidence="1 2">RMSCC 3488</strain>
    </source>
</reference>
<evidence type="ECO:0000313" key="2">
    <source>
        <dbReference type="Proteomes" id="UP000054567"/>
    </source>
</evidence>
<proteinExistence type="predicted"/>
<accession>A0A0J6I916</accession>
<reference evidence="2" key="3">
    <citation type="journal article" date="2010" name="Genome Res.">
        <title>Population genomic sequencing of Coccidioides fungi reveals recent hybridization and transposon control.</title>
        <authorList>
            <person name="Neafsey D.E."/>
            <person name="Barker B.M."/>
            <person name="Sharpton T.J."/>
            <person name="Stajich J.E."/>
            <person name="Park D.J."/>
            <person name="Whiston E."/>
            <person name="Hung C.-Y."/>
            <person name="McMahan C."/>
            <person name="White J."/>
            <person name="Sykes S."/>
            <person name="Heiman D."/>
            <person name="Young S."/>
            <person name="Zeng Q."/>
            <person name="Abouelleil A."/>
            <person name="Aftuck L."/>
            <person name="Bessette D."/>
            <person name="Brown A."/>
            <person name="FitzGerald M."/>
            <person name="Lui A."/>
            <person name="Macdonald J.P."/>
            <person name="Priest M."/>
            <person name="Orbach M.J."/>
            <person name="Galgiani J.N."/>
            <person name="Kirkland T.N."/>
            <person name="Cole G.T."/>
            <person name="Birren B.W."/>
            <person name="Henn M.R."/>
            <person name="Taylor J.W."/>
            <person name="Rounsley S.D."/>
        </authorList>
    </citation>
    <scope>NUCLEOTIDE SEQUENCE [LARGE SCALE GENOMIC DNA]</scope>
    <source>
        <strain evidence="2">RMSCC 3488</strain>
    </source>
</reference>
<sequence>MAKRDVSVWRSAFSSFWKAWRSMTAERAAMRASRNMAPSRTHVELSRQVMHADARRWKAKERSTCKDQYYIMGVIISWDHPSQQLWLAPNLIWLDGRHGF</sequence>
<dbReference type="EMBL" id="DS268110">
    <property type="protein sequence ID" value="KMM68052.1"/>
    <property type="molecule type" value="Genomic_DNA"/>
</dbReference>
<dbReference type="AlphaFoldDB" id="A0A0J6I916"/>
<organism evidence="1 2">
    <name type="scientific">Coccidioides posadasii RMSCC 3488</name>
    <dbReference type="NCBI Taxonomy" id="454284"/>
    <lineage>
        <taxon>Eukaryota</taxon>
        <taxon>Fungi</taxon>
        <taxon>Dikarya</taxon>
        <taxon>Ascomycota</taxon>
        <taxon>Pezizomycotina</taxon>
        <taxon>Eurotiomycetes</taxon>
        <taxon>Eurotiomycetidae</taxon>
        <taxon>Onygenales</taxon>
        <taxon>Onygenaceae</taxon>
        <taxon>Coccidioides</taxon>
    </lineage>
</organism>